<dbReference type="Proteomes" id="UP001327560">
    <property type="component" value="Chromosome 6"/>
</dbReference>
<dbReference type="InterPro" id="IPR023214">
    <property type="entry name" value="HAD_sf"/>
</dbReference>
<name>A0AAQ3KM72_9LILI</name>
<gene>
    <name evidence="4" type="ORF">Cni_G19308</name>
</gene>
<dbReference type="PANTHER" id="PTHR43768:SF17">
    <property type="entry name" value="TREHALOSE-PHOSPHATE PHOSPHATASE F-RELATED"/>
    <property type="match status" value="1"/>
</dbReference>
<dbReference type="InterPro" id="IPR003337">
    <property type="entry name" value="Trehalose_PPase"/>
</dbReference>
<comment type="catalytic activity">
    <reaction evidence="1">
        <text>alpha,alpha-trehalose 6-phosphate + H2O = alpha,alpha-trehalose + phosphate</text>
        <dbReference type="Rhea" id="RHEA:23420"/>
        <dbReference type="ChEBI" id="CHEBI:15377"/>
        <dbReference type="ChEBI" id="CHEBI:16551"/>
        <dbReference type="ChEBI" id="CHEBI:43474"/>
        <dbReference type="ChEBI" id="CHEBI:58429"/>
        <dbReference type="EC" id="3.1.3.12"/>
    </reaction>
</comment>
<keyword evidence="5" id="KW-1185">Reference proteome</keyword>
<evidence type="ECO:0000256" key="2">
    <source>
        <dbReference type="ARBA" id="ARBA00001968"/>
    </source>
</evidence>
<dbReference type="AlphaFoldDB" id="A0AAQ3KM72"/>
<dbReference type="Gene3D" id="3.40.50.1000">
    <property type="entry name" value="HAD superfamily/HAD-like"/>
    <property type="match status" value="1"/>
</dbReference>
<protein>
    <recommendedName>
        <fullName evidence="6">Trehalose-phosphatase</fullName>
    </recommendedName>
</protein>
<evidence type="ECO:0000313" key="4">
    <source>
        <dbReference type="EMBL" id="WOL10550.1"/>
    </source>
</evidence>
<comment type="cofactor">
    <cofactor evidence="2">
        <name>a divalent metal cation</name>
        <dbReference type="ChEBI" id="CHEBI:60240"/>
    </cofactor>
</comment>
<dbReference type="SUPFAM" id="SSF56784">
    <property type="entry name" value="HAD-like"/>
    <property type="match status" value="1"/>
</dbReference>
<evidence type="ECO:0000256" key="3">
    <source>
        <dbReference type="ARBA" id="ARBA00022801"/>
    </source>
</evidence>
<dbReference type="InterPro" id="IPR036412">
    <property type="entry name" value="HAD-like_sf"/>
</dbReference>
<dbReference type="GO" id="GO:0005992">
    <property type="term" value="P:trehalose biosynthetic process"/>
    <property type="evidence" value="ECO:0007669"/>
    <property type="project" value="InterPro"/>
</dbReference>
<sequence>MEWTYIMCPVRKNGCTVSTEKQGAEVHLLQPAHEFLPIINEVFRSLLDITKDIEGAKVEYNKFSVSVHYCLVDQEGYPRFRVIHGRKVLEIRPMINWNKGKAVKFLLESLGLRNCDDVLSIFIGDDKIDEDAFKAYIQFKYI</sequence>
<reference evidence="4 5" key="1">
    <citation type="submission" date="2023-10" db="EMBL/GenBank/DDBJ databases">
        <title>Chromosome-scale genome assembly provides insights into flower coloration mechanisms of Canna indica.</title>
        <authorList>
            <person name="Li C."/>
        </authorList>
    </citation>
    <scope>NUCLEOTIDE SEQUENCE [LARGE SCALE GENOMIC DNA]</scope>
    <source>
        <tissue evidence="4">Flower</tissue>
    </source>
</reference>
<evidence type="ECO:0000256" key="1">
    <source>
        <dbReference type="ARBA" id="ARBA00000500"/>
    </source>
</evidence>
<dbReference type="InterPro" id="IPR044651">
    <property type="entry name" value="OTSB-like"/>
</dbReference>
<keyword evidence="3" id="KW-0378">Hydrolase</keyword>
<dbReference type="PANTHER" id="PTHR43768">
    <property type="entry name" value="TREHALOSE 6-PHOSPHATE PHOSPHATASE"/>
    <property type="match status" value="1"/>
</dbReference>
<dbReference type="EMBL" id="CP136895">
    <property type="protein sequence ID" value="WOL10550.1"/>
    <property type="molecule type" value="Genomic_DNA"/>
</dbReference>
<evidence type="ECO:0000313" key="5">
    <source>
        <dbReference type="Proteomes" id="UP001327560"/>
    </source>
</evidence>
<dbReference type="Pfam" id="PF02358">
    <property type="entry name" value="Trehalose_PPase"/>
    <property type="match status" value="1"/>
</dbReference>
<proteinExistence type="predicted"/>
<accession>A0AAQ3KM72</accession>
<organism evidence="4 5">
    <name type="scientific">Canna indica</name>
    <name type="common">Indian-shot</name>
    <dbReference type="NCBI Taxonomy" id="4628"/>
    <lineage>
        <taxon>Eukaryota</taxon>
        <taxon>Viridiplantae</taxon>
        <taxon>Streptophyta</taxon>
        <taxon>Embryophyta</taxon>
        <taxon>Tracheophyta</taxon>
        <taxon>Spermatophyta</taxon>
        <taxon>Magnoliopsida</taxon>
        <taxon>Liliopsida</taxon>
        <taxon>Zingiberales</taxon>
        <taxon>Cannaceae</taxon>
        <taxon>Canna</taxon>
    </lineage>
</organism>
<dbReference type="GO" id="GO:0004805">
    <property type="term" value="F:trehalose-phosphatase activity"/>
    <property type="evidence" value="ECO:0007669"/>
    <property type="project" value="UniProtKB-EC"/>
</dbReference>
<evidence type="ECO:0008006" key="6">
    <source>
        <dbReference type="Google" id="ProtNLM"/>
    </source>
</evidence>